<evidence type="ECO:0000313" key="1">
    <source>
        <dbReference type="EMBL" id="KAF2856984.1"/>
    </source>
</evidence>
<proteinExistence type="predicted"/>
<dbReference type="OrthoDB" id="3800277at2759"/>
<dbReference type="AlphaFoldDB" id="A0A6A7BNQ0"/>
<evidence type="ECO:0000313" key="2">
    <source>
        <dbReference type="Proteomes" id="UP000799423"/>
    </source>
</evidence>
<sequence>MHSLRMRRNLVNLGRLYSSPQGIDAAQGLKTFGPSLSNIIGNTPSGPGWAYFEDGSVYISSHPWLSHSLFEARMKLTAPFCLQGINNSTDESMNRLIIFTMDNRHTTRPERSHIQARHARDGQKVFDEIHKFKKYSLRPGPNGDLLVTPRDKTPKLTLPKKLEVVEALKFFRGTLVEGALQPNTRPRDGLQLTAELDAGEAPQKPPAPSENSVTKQYFPPFDRDGTVFKWETATNHNDRPTCGLGASIRAPRGTVTESTTGEQHPGLMKASLQNLRSRPRSLDVSPTHGEEDCISHFNFHNPAPPAALAKLRRRTQEQQERSRFSAK</sequence>
<dbReference type="Proteomes" id="UP000799423">
    <property type="component" value="Unassembled WGS sequence"/>
</dbReference>
<reference evidence="1" key="1">
    <citation type="submission" date="2020-01" db="EMBL/GenBank/DDBJ databases">
        <authorList>
            <consortium name="DOE Joint Genome Institute"/>
            <person name="Haridas S."/>
            <person name="Albert R."/>
            <person name="Binder M."/>
            <person name="Bloem J."/>
            <person name="Labutti K."/>
            <person name="Salamov A."/>
            <person name="Andreopoulos B."/>
            <person name="Baker S.E."/>
            <person name="Barry K."/>
            <person name="Bills G."/>
            <person name="Bluhm B.H."/>
            <person name="Cannon C."/>
            <person name="Castanera R."/>
            <person name="Culley D.E."/>
            <person name="Daum C."/>
            <person name="Ezra D."/>
            <person name="Gonzalez J.B."/>
            <person name="Henrissat B."/>
            <person name="Kuo A."/>
            <person name="Liang C."/>
            <person name="Lipzen A."/>
            <person name="Lutzoni F."/>
            <person name="Magnuson J."/>
            <person name="Mondo S."/>
            <person name="Nolan M."/>
            <person name="Ohm R."/>
            <person name="Pangilinan J."/>
            <person name="Park H.-J."/>
            <person name="Ramirez L."/>
            <person name="Alfaro M."/>
            <person name="Sun H."/>
            <person name="Tritt A."/>
            <person name="Yoshinaga Y."/>
            <person name="Zwiers L.-H."/>
            <person name="Turgeon B.G."/>
            <person name="Goodwin S.B."/>
            <person name="Spatafora J.W."/>
            <person name="Crous P.W."/>
            <person name="Grigoriev I.V."/>
        </authorList>
    </citation>
    <scope>NUCLEOTIDE SEQUENCE</scope>
    <source>
        <strain evidence="1">IPT5</strain>
    </source>
</reference>
<keyword evidence="2" id="KW-1185">Reference proteome</keyword>
<gene>
    <name evidence="1" type="ORF">T440DRAFT_15161</name>
</gene>
<dbReference type="EMBL" id="MU006288">
    <property type="protein sequence ID" value="KAF2856984.1"/>
    <property type="molecule type" value="Genomic_DNA"/>
</dbReference>
<name>A0A6A7BNQ0_9PLEO</name>
<protein>
    <submittedName>
        <fullName evidence="1">Uncharacterized protein</fullName>
    </submittedName>
</protein>
<accession>A0A6A7BNQ0</accession>
<organism evidence="1 2">
    <name type="scientific">Plenodomus tracheiphilus IPT5</name>
    <dbReference type="NCBI Taxonomy" id="1408161"/>
    <lineage>
        <taxon>Eukaryota</taxon>
        <taxon>Fungi</taxon>
        <taxon>Dikarya</taxon>
        <taxon>Ascomycota</taxon>
        <taxon>Pezizomycotina</taxon>
        <taxon>Dothideomycetes</taxon>
        <taxon>Pleosporomycetidae</taxon>
        <taxon>Pleosporales</taxon>
        <taxon>Pleosporineae</taxon>
        <taxon>Leptosphaeriaceae</taxon>
        <taxon>Plenodomus</taxon>
    </lineage>
</organism>